<reference evidence="1 2" key="1">
    <citation type="journal article" date="2019" name="Int. J. Syst. Evol. Microbiol.">
        <title>The Global Catalogue of Microorganisms (GCM) 10K type strain sequencing project: providing services to taxonomists for standard genome sequencing and annotation.</title>
        <authorList>
            <consortium name="The Broad Institute Genomics Platform"/>
            <consortium name="The Broad Institute Genome Sequencing Center for Infectious Disease"/>
            <person name="Wu L."/>
            <person name="Ma J."/>
        </authorList>
    </citation>
    <scope>NUCLEOTIDE SEQUENCE [LARGE SCALE GENOMIC DNA]</scope>
    <source>
        <strain evidence="1 2">JCM 3367</strain>
    </source>
</reference>
<dbReference type="Proteomes" id="UP001499978">
    <property type="component" value="Unassembled WGS sequence"/>
</dbReference>
<gene>
    <name evidence="1" type="ORF">GCM10010201_36210</name>
</gene>
<dbReference type="EMBL" id="BAAARY010000053">
    <property type="protein sequence ID" value="GAA2533554.1"/>
    <property type="molecule type" value="Genomic_DNA"/>
</dbReference>
<keyword evidence="2" id="KW-1185">Reference proteome</keyword>
<proteinExistence type="predicted"/>
<organism evidence="1 2">
    <name type="scientific">Pilimelia columellifera subsp. columellifera</name>
    <dbReference type="NCBI Taxonomy" id="706583"/>
    <lineage>
        <taxon>Bacteria</taxon>
        <taxon>Bacillati</taxon>
        <taxon>Actinomycetota</taxon>
        <taxon>Actinomycetes</taxon>
        <taxon>Micromonosporales</taxon>
        <taxon>Micromonosporaceae</taxon>
        <taxon>Pilimelia</taxon>
    </lineage>
</organism>
<evidence type="ECO:0000313" key="2">
    <source>
        <dbReference type="Proteomes" id="UP001499978"/>
    </source>
</evidence>
<evidence type="ECO:0000313" key="1">
    <source>
        <dbReference type="EMBL" id="GAA2533554.1"/>
    </source>
</evidence>
<protein>
    <submittedName>
        <fullName evidence="1">Uncharacterized protein</fullName>
    </submittedName>
</protein>
<comment type="caution">
    <text evidence="1">The sequence shown here is derived from an EMBL/GenBank/DDBJ whole genome shotgun (WGS) entry which is preliminary data.</text>
</comment>
<name>A0ABN3NUP7_9ACTN</name>
<accession>A0ABN3NUP7</accession>
<sequence length="54" mass="5628">MADRGHLATKTRASPAPKSLAGRRIADALDTGMREGVLICEVITNGPAARARPS</sequence>